<evidence type="ECO:0000313" key="1">
    <source>
        <dbReference type="EMBL" id="SFQ99601.1"/>
    </source>
</evidence>
<dbReference type="EMBL" id="FOYI01000002">
    <property type="protein sequence ID" value="SFQ99601.1"/>
    <property type="molecule type" value="Genomic_DNA"/>
</dbReference>
<accession>A0A1I6D2J8</accession>
<dbReference type="Gene3D" id="3.40.50.300">
    <property type="entry name" value="P-loop containing nucleotide triphosphate hydrolases"/>
    <property type="match status" value="1"/>
</dbReference>
<dbReference type="InterPro" id="IPR027417">
    <property type="entry name" value="P-loop_NTPase"/>
</dbReference>
<dbReference type="RefSeq" id="WP_092076506.1">
    <property type="nucleotide sequence ID" value="NZ_FOYI01000002.1"/>
</dbReference>
<keyword evidence="2" id="KW-1185">Reference proteome</keyword>
<organism evidence="1 2">
    <name type="scientific">Poseidonocella sedimentorum</name>
    <dbReference type="NCBI Taxonomy" id="871652"/>
    <lineage>
        <taxon>Bacteria</taxon>
        <taxon>Pseudomonadati</taxon>
        <taxon>Pseudomonadota</taxon>
        <taxon>Alphaproteobacteria</taxon>
        <taxon>Rhodobacterales</taxon>
        <taxon>Roseobacteraceae</taxon>
        <taxon>Poseidonocella</taxon>
    </lineage>
</organism>
<dbReference type="STRING" id="871652.SAMN04515673_1022"/>
<dbReference type="Proteomes" id="UP000199302">
    <property type="component" value="Unassembled WGS sequence"/>
</dbReference>
<name>A0A1I6D2J8_9RHOB</name>
<reference evidence="1 2" key="1">
    <citation type="submission" date="2016-10" db="EMBL/GenBank/DDBJ databases">
        <authorList>
            <person name="de Groot N.N."/>
        </authorList>
    </citation>
    <scope>NUCLEOTIDE SEQUENCE [LARGE SCALE GENOMIC DNA]</scope>
    <source>
        <strain evidence="2">KMM 9023,NRIC 0796,JCM 17311,KCTC 23692</strain>
    </source>
</reference>
<dbReference type="AlphaFoldDB" id="A0A1I6D2J8"/>
<sequence length="232" mass="25129">MTTHLLDRRPTRDRPVIRLGEEIALARGVVHECCDTGRRSFALWLAGAMEGPVLWIGAAWERARLYPPGMVPFADPGRFLFVDCAKPEDMLWTIEEALRDGAVPLVVADLQGLPNLTQVRRMTLAAEEGASITGRPPLALLLTPGEGGARGVESRWSMRPIAQEDGGPRYDSAGYADAGYRGPPCGSLACGPDDRWHLTRQRARTAPVRDFRVARAEGAGLRVLAAAPGSPL</sequence>
<proteinExistence type="predicted"/>
<evidence type="ECO:0000313" key="2">
    <source>
        <dbReference type="Proteomes" id="UP000199302"/>
    </source>
</evidence>
<dbReference type="SUPFAM" id="SSF52540">
    <property type="entry name" value="P-loop containing nucleoside triphosphate hydrolases"/>
    <property type="match status" value="1"/>
</dbReference>
<gene>
    <name evidence="1" type="ORF">SAMN04515673_1022</name>
</gene>
<dbReference type="OrthoDB" id="7630980at2"/>
<protein>
    <submittedName>
        <fullName evidence="1">Protein ImuA</fullName>
    </submittedName>
</protein>